<evidence type="ECO:0000313" key="4">
    <source>
        <dbReference type="Proteomes" id="UP000182993"/>
    </source>
</evidence>
<evidence type="ECO:0000313" key="3">
    <source>
        <dbReference type="EMBL" id="APD09094.1"/>
    </source>
</evidence>
<dbReference type="SMART" id="SM00966">
    <property type="entry name" value="SpoVT_AbrB"/>
    <property type="match status" value="1"/>
</dbReference>
<dbReference type="PROSITE" id="PS51740">
    <property type="entry name" value="SPOVT_ABRB"/>
    <property type="match status" value="1"/>
</dbReference>
<reference evidence="4" key="1">
    <citation type="submission" date="2016-06" db="EMBL/GenBank/DDBJ databases">
        <title>Whole genome sequencing of Thermus brockianus strain GE-1.</title>
        <authorList>
            <person name="Schaefers C."/>
            <person name="Blank S."/>
            <person name="Wiebusch S."/>
            <person name="Elleuche S."/>
            <person name="Antranikian G."/>
        </authorList>
    </citation>
    <scope>NUCLEOTIDE SEQUENCE [LARGE SCALE GENOMIC DNA]</scope>
    <source>
        <strain evidence="4">GE-1</strain>
    </source>
</reference>
<dbReference type="GO" id="GO:0003677">
    <property type="term" value="F:DNA binding"/>
    <property type="evidence" value="ECO:0007669"/>
    <property type="project" value="UniProtKB-UniRule"/>
</dbReference>
<dbReference type="PANTHER" id="PTHR34860">
    <property type="entry name" value="REPRESSOR-LIKE PROTEIN SSO7C3"/>
    <property type="match status" value="1"/>
</dbReference>
<evidence type="ECO:0000256" key="1">
    <source>
        <dbReference type="PROSITE-ProRule" id="PRU01076"/>
    </source>
</evidence>
<dbReference type="STRING" id="56956.A0O31_00927"/>
<dbReference type="Gene3D" id="2.10.260.10">
    <property type="match status" value="1"/>
</dbReference>
<dbReference type="KEGG" id="tbc:A0O31_00927"/>
<dbReference type="InterPro" id="IPR052975">
    <property type="entry name" value="Repressor-like_regulatory"/>
</dbReference>
<dbReference type="Pfam" id="PF04014">
    <property type="entry name" value="MazE_antitoxin"/>
    <property type="match status" value="1"/>
</dbReference>
<evidence type="ECO:0000259" key="2">
    <source>
        <dbReference type="PROSITE" id="PS51740"/>
    </source>
</evidence>
<dbReference type="OrthoDB" id="9811597at2"/>
<dbReference type="EMBL" id="CP016312">
    <property type="protein sequence ID" value="APD09094.1"/>
    <property type="molecule type" value="Genomic_DNA"/>
</dbReference>
<dbReference type="InterPro" id="IPR007159">
    <property type="entry name" value="SpoVT-AbrB_dom"/>
</dbReference>
<accession>A0A1J0LRZ8</accession>
<proteinExistence type="predicted"/>
<name>A0A1J0LRZ8_THEBO</name>
<feature type="domain" description="SpoVT-AbrB" evidence="2">
    <location>
        <begin position="2"/>
        <end position="47"/>
    </location>
</feature>
<protein>
    <submittedName>
        <fullName evidence="3">Putative regulator PrlF</fullName>
    </submittedName>
</protein>
<sequence length="81" mass="8999">MKALTSLSKRGQITLPAEVRRALGLKPGDTLVVRVEAGRVVLEPAVVLPVELYTEERIREFAENAQATPEELDAFRRAWGL</sequence>
<organism evidence="3 4">
    <name type="scientific">Thermus brockianus</name>
    <dbReference type="NCBI Taxonomy" id="56956"/>
    <lineage>
        <taxon>Bacteria</taxon>
        <taxon>Thermotogati</taxon>
        <taxon>Deinococcota</taxon>
        <taxon>Deinococci</taxon>
        <taxon>Thermales</taxon>
        <taxon>Thermaceae</taxon>
        <taxon>Thermus</taxon>
    </lineage>
</organism>
<gene>
    <name evidence="3" type="ORF">A0O31_00927</name>
</gene>
<dbReference type="PANTHER" id="PTHR34860:SF6">
    <property type="entry name" value="REPRESSOR-LIKE PROTEIN SSO7C3"/>
    <property type="match status" value="1"/>
</dbReference>
<dbReference type="Proteomes" id="UP000182993">
    <property type="component" value="Chromosome"/>
</dbReference>
<dbReference type="InterPro" id="IPR037914">
    <property type="entry name" value="SpoVT-AbrB_sf"/>
</dbReference>
<keyword evidence="1" id="KW-0238">DNA-binding</keyword>
<dbReference type="SUPFAM" id="SSF89447">
    <property type="entry name" value="AbrB/MazE/MraZ-like"/>
    <property type="match status" value="1"/>
</dbReference>
<dbReference type="NCBIfam" id="TIGR01439">
    <property type="entry name" value="lp_hng_hel_AbrB"/>
    <property type="match status" value="1"/>
</dbReference>
<dbReference type="RefSeq" id="WP_008630541.1">
    <property type="nucleotide sequence ID" value="NZ_CP016312.1"/>
</dbReference>
<dbReference type="AlphaFoldDB" id="A0A1J0LRZ8"/>